<comment type="similarity">
    <text evidence="1 7">Belongs to the cytochrome P450 family.</text>
</comment>
<keyword evidence="4 7" id="KW-0560">Oxidoreductase</keyword>
<keyword evidence="6 7" id="KW-0503">Monooxygenase</keyword>
<dbReference type="InterPro" id="IPR001128">
    <property type="entry name" value="Cyt_P450"/>
</dbReference>
<keyword evidence="9" id="KW-1185">Reference proteome</keyword>
<dbReference type="Gene3D" id="1.10.630.10">
    <property type="entry name" value="Cytochrome P450"/>
    <property type="match status" value="1"/>
</dbReference>
<keyword evidence="3 7" id="KW-0479">Metal-binding</keyword>
<dbReference type="STRING" id="683260.SAMN05421874_10981"/>
<evidence type="ECO:0000256" key="3">
    <source>
        <dbReference type="ARBA" id="ARBA00022723"/>
    </source>
</evidence>
<proteinExistence type="inferred from homology"/>
<dbReference type="PRINTS" id="PR00359">
    <property type="entry name" value="BP450"/>
</dbReference>
<dbReference type="GO" id="GO:0004497">
    <property type="term" value="F:monooxygenase activity"/>
    <property type="evidence" value="ECO:0007669"/>
    <property type="project" value="UniProtKB-KW"/>
</dbReference>
<dbReference type="AlphaFoldDB" id="A0A1G9DCU0"/>
<dbReference type="PROSITE" id="PS00086">
    <property type="entry name" value="CYTOCHROME_P450"/>
    <property type="match status" value="1"/>
</dbReference>
<dbReference type="FunFam" id="1.10.630.10:FF:000018">
    <property type="entry name" value="Cytochrome P450 monooxygenase"/>
    <property type="match status" value="1"/>
</dbReference>
<evidence type="ECO:0000256" key="1">
    <source>
        <dbReference type="ARBA" id="ARBA00010617"/>
    </source>
</evidence>
<evidence type="ECO:0000256" key="6">
    <source>
        <dbReference type="ARBA" id="ARBA00023033"/>
    </source>
</evidence>
<dbReference type="OrthoDB" id="4133219at2"/>
<name>A0A1G9DCU0_9ACTN</name>
<accession>A0A1G9DCU0</accession>
<dbReference type="InterPro" id="IPR017972">
    <property type="entry name" value="Cyt_P450_CS"/>
</dbReference>
<dbReference type="EMBL" id="FNFB01000009">
    <property type="protein sequence ID" value="SDK61711.1"/>
    <property type="molecule type" value="Genomic_DNA"/>
</dbReference>
<dbReference type="Pfam" id="PF00067">
    <property type="entry name" value="p450"/>
    <property type="match status" value="1"/>
</dbReference>
<evidence type="ECO:0000256" key="7">
    <source>
        <dbReference type="RuleBase" id="RU000461"/>
    </source>
</evidence>
<keyword evidence="2 7" id="KW-0349">Heme</keyword>
<evidence type="ECO:0000256" key="4">
    <source>
        <dbReference type="ARBA" id="ARBA00023002"/>
    </source>
</evidence>
<evidence type="ECO:0000256" key="5">
    <source>
        <dbReference type="ARBA" id="ARBA00023004"/>
    </source>
</evidence>
<reference evidence="8 9" key="1">
    <citation type="submission" date="2016-10" db="EMBL/GenBank/DDBJ databases">
        <authorList>
            <person name="de Groot N.N."/>
        </authorList>
    </citation>
    <scope>NUCLEOTIDE SEQUENCE [LARGE SCALE GENOMIC DNA]</scope>
    <source>
        <strain evidence="8 9">CGMCC 4.5681</strain>
    </source>
</reference>
<organism evidence="8 9">
    <name type="scientific">Nonomuraea maritima</name>
    <dbReference type="NCBI Taxonomy" id="683260"/>
    <lineage>
        <taxon>Bacteria</taxon>
        <taxon>Bacillati</taxon>
        <taxon>Actinomycetota</taxon>
        <taxon>Actinomycetes</taxon>
        <taxon>Streptosporangiales</taxon>
        <taxon>Streptosporangiaceae</taxon>
        <taxon>Nonomuraea</taxon>
    </lineage>
</organism>
<dbReference type="GO" id="GO:0020037">
    <property type="term" value="F:heme binding"/>
    <property type="evidence" value="ECO:0007669"/>
    <property type="project" value="InterPro"/>
</dbReference>
<dbReference type="GO" id="GO:0005506">
    <property type="term" value="F:iron ion binding"/>
    <property type="evidence" value="ECO:0007669"/>
    <property type="project" value="InterPro"/>
</dbReference>
<dbReference type="InterPro" id="IPR002397">
    <property type="entry name" value="Cyt_P450_B"/>
</dbReference>
<evidence type="ECO:0000313" key="9">
    <source>
        <dbReference type="Proteomes" id="UP000198683"/>
    </source>
</evidence>
<keyword evidence="5 7" id="KW-0408">Iron</keyword>
<evidence type="ECO:0000256" key="2">
    <source>
        <dbReference type="ARBA" id="ARBA00022617"/>
    </source>
</evidence>
<dbReference type="SUPFAM" id="SSF48264">
    <property type="entry name" value="Cytochrome P450"/>
    <property type="match status" value="1"/>
</dbReference>
<dbReference type="PANTHER" id="PTHR46696:SF1">
    <property type="entry name" value="CYTOCHROME P450 YJIB-RELATED"/>
    <property type="match status" value="1"/>
</dbReference>
<dbReference type="PANTHER" id="PTHR46696">
    <property type="entry name" value="P450, PUTATIVE (EUROFUNG)-RELATED"/>
    <property type="match status" value="1"/>
</dbReference>
<evidence type="ECO:0000313" key="8">
    <source>
        <dbReference type="EMBL" id="SDK61711.1"/>
    </source>
</evidence>
<dbReference type="CDD" id="cd11029">
    <property type="entry name" value="CYP107-like"/>
    <property type="match status" value="1"/>
</dbReference>
<gene>
    <name evidence="8" type="ORF">SAMN05421874_10981</name>
</gene>
<dbReference type="GO" id="GO:0016705">
    <property type="term" value="F:oxidoreductase activity, acting on paired donors, with incorporation or reduction of molecular oxygen"/>
    <property type="evidence" value="ECO:0007669"/>
    <property type="project" value="InterPro"/>
</dbReference>
<dbReference type="InterPro" id="IPR036396">
    <property type="entry name" value="Cyt_P450_sf"/>
</dbReference>
<sequence>MGDVPEIDLTDPAVLGDLPAAYARAREQSPVARLVAPGFGPFWAVTRHEEARATLADPRLEINESSFMRPDVPEHCLRYMRTMSEMNGAEHARLRRLVAPAFTPRRAAAFAPRIEAIVDRLLDELPDGDSVDLLAHFARPLPMEVICELVGIPAEDRPRWREYGAAVAAGHGDGFRDAIPAIMEGARAAVEKARSEPGDDLISSLLGLMEEDGDRLSDDELVTLVWHLVLAGQTPTNLIANAVVTLFAHPGQLAALRADPGLMPRAVEELLRWCAPALLTVPRFPREDVEIGGVTIPPGQPVTVTTAGANRDPRVFADPDTFDITREPAPHLGFGHGPHFCVGASLARVETGVALGALLRRFPGLAPAGETPYLPDPGTLRVASLPVTLRS</sequence>
<dbReference type="Proteomes" id="UP000198683">
    <property type="component" value="Unassembled WGS sequence"/>
</dbReference>
<protein>
    <submittedName>
        <fullName evidence="8">Cytochrome P450</fullName>
    </submittedName>
</protein>